<evidence type="ECO:0000313" key="2">
    <source>
        <dbReference type="EMBL" id="GHO56558.1"/>
    </source>
</evidence>
<protein>
    <recommendedName>
        <fullName evidence="4">NarG-like domain-containing protein</fullName>
    </recommendedName>
</protein>
<organism evidence="2 3">
    <name type="scientific">Ktedonobacter robiniae</name>
    <dbReference type="NCBI Taxonomy" id="2778365"/>
    <lineage>
        <taxon>Bacteria</taxon>
        <taxon>Bacillati</taxon>
        <taxon>Chloroflexota</taxon>
        <taxon>Ktedonobacteria</taxon>
        <taxon>Ktedonobacterales</taxon>
        <taxon>Ktedonobacteraceae</taxon>
        <taxon>Ktedonobacter</taxon>
    </lineage>
</organism>
<feature type="transmembrane region" description="Helical" evidence="1">
    <location>
        <begin position="6"/>
        <end position="32"/>
    </location>
</feature>
<keyword evidence="1" id="KW-0472">Membrane</keyword>
<name>A0ABQ3UV41_9CHLR</name>
<proteinExistence type="predicted"/>
<evidence type="ECO:0000313" key="3">
    <source>
        <dbReference type="Proteomes" id="UP000654345"/>
    </source>
</evidence>
<dbReference type="Proteomes" id="UP000654345">
    <property type="component" value="Unassembled WGS sequence"/>
</dbReference>
<comment type="caution">
    <text evidence="2">The sequence shown here is derived from an EMBL/GenBank/DDBJ whole genome shotgun (WGS) entry which is preliminary data.</text>
</comment>
<keyword evidence="1" id="KW-1133">Transmembrane helix</keyword>
<reference evidence="2 3" key="1">
    <citation type="journal article" date="2021" name="Int. J. Syst. Evol. Microbiol.">
        <title>Reticulibacter mediterranei gen. nov., sp. nov., within the new family Reticulibacteraceae fam. nov., and Ktedonospora formicarum gen. nov., sp. nov., Ktedonobacter robiniae sp. nov., Dictyobacter formicarum sp. nov. and Dictyobacter arantiisoli sp. nov., belonging to the class Ktedonobacteria.</title>
        <authorList>
            <person name="Yabe S."/>
            <person name="Zheng Y."/>
            <person name="Wang C.M."/>
            <person name="Sakai Y."/>
            <person name="Abe K."/>
            <person name="Yokota A."/>
            <person name="Donadio S."/>
            <person name="Cavaletti L."/>
            <person name="Monciardini P."/>
        </authorList>
    </citation>
    <scope>NUCLEOTIDE SEQUENCE [LARGE SCALE GENOMIC DNA]</scope>
    <source>
        <strain evidence="2 3">SOSP1-30</strain>
    </source>
</reference>
<keyword evidence="1" id="KW-0812">Transmembrane</keyword>
<dbReference type="EMBL" id="BNJG01000002">
    <property type="protein sequence ID" value="GHO56558.1"/>
    <property type="molecule type" value="Genomic_DNA"/>
</dbReference>
<feature type="transmembrane region" description="Helical" evidence="1">
    <location>
        <begin position="153"/>
        <end position="172"/>
    </location>
</feature>
<accession>A0ABQ3UV41</accession>
<feature type="transmembrane region" description="Helical" evidence="1">
    <location>
        <begin position="101"/>
        <end position="121"/>
    </location>
</feature>
<keyword evidence="3" id="KW-1185">Reference proteome</keyword>
<feature type="transmembrane region" description="Helical" evidence="1">
    <location>
        <begin position="178"/>
        <end position="200"/>
    </location>
</feature>
<evidence type="ECO:0008006" key="4">
    <source>
        <dbReference type="Google" id="ProtNLM"/>
    </source>
</evidence>
<sequence length="224" mass="25128">MLICPFAITIFLNYVCYLIGIIGASIGGALALRRLQRAARGIREPGPRRTLSDYRSPIIFWFLFVVLTLTSTTALLFHVVHMPASACVSDDFFPMPWQPEIIYPWVGLLFVVLLYVELMLVRIASVSSPIVPTSIPEVDAVDDMFRSRVIISLQYLVLFMLFLSISSISGIAALPYSWIIMLLYFLRFIALTFLCTEIVAGKRGFGGKLPSAAWKPERSSPEQQ</sequence>
<evidence type="ECO:0000256" key="1">
    <source>
        <dbReference type="SAM" id="Phobius"/>
    </source>
</evidence>
<feature type="transmembrane region" description="Helical" evidence="1">
    <location>
        <begin position="58"/>
        <end position="81"/>
    </location>
</feature>
<gene>
    <name evidence="2" type="ORF">KSB_50330</name>
</gene>